<protein>
    <recommendedName>
        <fullName evidence="1">N-acetyltransferase domain-containing protein</fullName>
    </recommendedName>
</protein>
<gene>
    <name evidence="2" type="ORF">GCM10011343_11940</name>
</gene>
<evidence type="ECO:0000259" key="1">
    <source>
        <dbReference type="PROSITE" id="PS51186"/>
    </source>
</evidence>
<dbReference type="SUPFAM" id="SSF55729">
    <property type="entry name" value="Acyl-CoA N-acyltransferases (Nat)"/>
    <property type="match status" value="1"/>
</dbReference>
<evidence type="ECO:0000313" key="3">
    <source>
        <dbReference type="Proteomes" id="UP000625735"/>
    </source>
</evidence>
<dbReference type="AlphaFoldDB" id="A0A917DBT0"/>
<comment type="caution">
    <text evidence="2">The sequence shown here is derived from an EMBL/GenBank/DDBJ whole genome shotgun (WGS) entry which is preliminary data.</text>
</comment>
<dbReference type="Gene3D" id="3.40.630.30">
    <property type="match status" value="1"/>
</dbReference>
<accession>A0A917DBT0</accession>
<sequence length="163" mass="18980">MTDNLRIIKTSALGEQEKIQLFDLWNTEYPEQLSYQDQSELDTYLLKLGPTTHFLLQNDIGIIMGWAFSFVRDNQKWFAIILSEKVQRKGFGKKLLDLLKQSEALLYGWVIDHSKDKKRNGNPYLSPLSFYKKCDFVALEEERLELDTISAVKIKWIATDTIA</sequence>
<dbReference type="GO" id="GO:0016747">
    <property type="term" value="F:acyltransferase activity, transferring groups other than amino-acyl groups"/>
    <property type="evidence" value="ECO:0007669"/>
    <property type="project" value="InterPro"/>
</dbReference>
<proteinExistence type="predicted"/>
<keyword evidence="3" id="KW-1185">Reference proteome</keyword>
<feature type="domain" description="N-acetyltransferase" evidence="1">
    <location>
        <begin position="8"/>
        <end position="158"/>
    </location>
</feature>
<dbReference type="InterPro" id="IPR000182">
    <property type="entry name" value="GNAT_dom"/>
</dbReference>
<organism evidence="2 3">
    <name type="scientific">Flavobacterium orientale</name>
    <dbReference type="NCBI Taxonomy" id="1756020"/>
    <lineage>
        <taxon>Bacteria</taxon>
        <taxon>Pseudomonadati</taxon>
        <taxon>Bacteroidota</taxon>
        <taxon>Flavobacteriia</taxon>
        <taxon>Flavobacteriales</taxon>
        <taxon>Flavobacteriaceae</taxon>
        <taxon>Flavobacterium</taxon>
    </lineage>
</organism>
<dbReference type="PROSITE" id="PS51186">
    <property type="entry name" value="GNAT"/>
    <property type="match status" value="1"/>
</dbReference>
<reference evidence="2" key="2">
    <citation type="submission" date="2020-09" db="EMBL/GenBank/DDBJ databases">
        <authorList>
            <person name="Sun Q."/>
            <person name="Zhou Y."/>
        </authorList>
    </citation>
    <scope>NUCLEOTIDE SEQUENCE</scope>
    <source>
        <strain evidence="2">CGMCC 1.12506</strain>
    </source>
</reference>
<reference evidence="2" key="1">
    <citation type="journal article" date="2014" name="Int. J. Syst. Evol. Microbiol.">
        <title>Complete genome sequence of Corynebacterium casei LMG S-19264T (=DSM 44701T), isolated from a smear-ripened cheese.</title>
        <authorList>
            <consortium name="US DOE Joint Genome Institute (JGI-PGF)"/>
            <person name="Walter F."/>
            <person name="Albersmeier A."/>
            <person name="Kalinowski J."/>
            <person name="Ruckert C."/>
        </authorList>
    </citation>
    <scope>NUCLEOTIDE SEQUENCE</scope>
    <source>
        <strain evidence="2">CGMCC 1.12506</strain>
    </source>
</reference>
<name>A0A917DBT0_9FLAO</name>
<evidence type="ECO:0000313" key="2">
    <source>
        <dbReference type="EMBL" id="GGD23365.1"/>
    </source>
</evidence>
<dbReference type="InterPro" id="IPR016181">
    <property type="entry name" value="Acyl_CoA_acyltransferase"/>
</dbReference>
<dbReference type="EMBL" id="BMFG01000004">
    <property type="protein sequence ID" value="GGD23365.1"/>
    <property type="molecule type" value="Genomic_DNA"/>
</dbReference>
<dbReference type="Proteomes" id="UP000625735">
    <property type="component" value="Unassembled WGS sequence"/>
</dbReference>